<keyword evidence="4 10" id="KW-0812">Transmembrane</keyword>
<keyword evidence="17" id="KW-1185">Reference proteome</keyword>
<dbReference type="Pfam" id="PF07715">
    <property type="entry name" value="Plug"/>
    <property type="match status" value="1"/>
</dbReference>
<evidence type="ECO:0000256" key="13">
    <source>
        <dbReference type="SAM" id="SignalP"/>
    </source>
</evidence>
<dbReference type="eggNOG" id="COG4771">
    <property type="taxonomic scope" value="Bacteria"/>
</dbReference>
<evidence type="ECO:0000256" key="12">
    <source>
        <dbReference type="SAM" id="MobiDB-lite"/>
    </source>
</evidence>
<feature type="region of interest" description="Disordered" evidence="12">
    <location>
        <begin position="895"/>
        <end position="918"/>
    </location>
</feature>
<reference evidence="16 17" key="1">
    <citation type="submission" date="2010-08" db="EMBL/GenBank/DDBJ databases">
        <authorList>
            <person name="Weinstock G."/>
            <person name="Sodergren E."/>
            <person name="Clifton S."/>
            <person name="Fulton L."/>
            <person name="Fulton B."/>
            <person name="Courtney L."/>
            <person name="Fronick C."/>
            <person name="Harrison M."/>
            <person name="Strong C."/>
            <person name="Farmer C."/>
            <person name="Delahaunty K."/>
            <person name="Markovic C."/>
            <person name="Hall O."/>
            <person name="Minx P."/>
            <person name="Tomlinson C."/>
            <person name="Mitreva M."/>
            <person name="Hou S."/>
            <person name="Chen J."/>
            <person name="Wollam A."/>
            <person name="Pepin K.H."/>
            <person name="Johnson M."/>
            <person name="Bhonagiri V."/>
            <person name="Zhang X."/>
            <person name="Suruliraj S."/>
            <person name="Warren W."/>
            <person name="Chinwalla A."/>
            <person name="Mardis E.R."/>
            <person name="Wilson R.K."/>
        </authorList>
    </citation>
    <scope>NUCLEOTIDE SEQUENCE [LARGE SCALE GENOMIC DNA]</scope>
    <source>
        <strain evidence="16 17">F0359</strain>
    </source>
</reference>
<keyword evidence="5 13" id="KW-0732">Signal</keyword>
<evidence type="ECO:0000256" key="4">
    <source>
        <dbReference type="ARBA" id="ARBA00022692"/>
    </source>
</evidence>
<dbReference type="HOGENOM" id="CLU_004139_0_0_9"/>
<dbReference type="Gene3D" id="2.170.130.10">
    <property type="entry name" value="TonB-dependent receptor, plug domain"/>
    <property type="match status" value="1"/>
</dbReference>
<evidence type="ECO:0000259" key="14">
    <source>
        <dbReference type="Pfam" id="PF00593"/>
    </source>
</evidence>
<keyword evidence="3 10" id="KW-1134">Transmembrane beta strand</keyword>
<evidence type="ECO:0000256" key="5">
    <source>
        <dbReference type="ARBA" id="ARBA00022729"/>
    </source>
</evidence>
<evidence type="ECO:0000313" key="16">
    <source>
        <dbReference type="EMBL" id="EFQ04799.1"/>
    </source>
</evidence>
<evidence type="ECO:0000256" key="7">
    <source>
        <dbReference type="ARBA" id="ARBA00023136"/>
    </source>
</evidence>
<keyword evidence="7 10" id="KW-0472">Membrane</keyword>
<feature type="chain" id="PRO_5039089974" evidence="13">
    <location>
        <begin position="18"/>
        <end position="1579"/>
    </location>
</feature>
<dbReference type="GO" id="GO:0009279">
    <property type="term" value="C:cell outer membrane"/>
    <property type="evidence" value="ECO:0007669"/>
    <property type="project" value="UniProtKB-SubCell"/>
</dbReference>
<dbReference type="InterPro" id="IPR000531">
    <property type="entry name" value="Beta-barrel_TonB"/>
</dbReference>
<dbReference type="Pfam" id="PF00593">
    <property type="entry name" value="TonB_dep_Rec_b-barrel"/>
    <property type="match status" value="1"/>
</dbReference>
<comment type="subcellular location">
    <subcellularLocation>
        <location evidence="1 10">Cell outer membrane</location>
        <topology evidence="1 10">Multi-pass membrane protein</topology>
    </subcellularLocation>
</comment>
<protein>
    <submittedName>
        <fullName evidence="16">TonB-dependent receptor plug domain protein</fullName>
    </submittedName>
</protein>
<dbReference type="PANTHER" id="PTHR30069:SF29">
    <property type="entry name" value="HEMOGLOBIN AND HEMOGLOBIN-HAPTOGLOBIN-BINDING PROTEIN 1-RELATED"/>
    <property type="match status" value="1"/>
</dbReference>
<dbReference type="Gene3D" id="2.40.170.20">
    <property type="entry name" value="TonB-dependent receptor, beta-barrel domain"/>
    <property type="match status" value="2"/>
</dbReference>
<evidence type="ECO:0000256" key="9">
    <source>
        <dbReference type="ARBA" id="ARBA00023237"/>
    </source>
</evidence>
<feature type="compositionally biased region" description="Basic and acidic residues" evidence="12">
    <location>
        <begin position="895"/>
        <end position="909"/>
    </location>
</feature>
<dbReference type="Proteomes" id="UP000003195">
    <property type="component" value="Unassembled WGS sequence"/>
</dbReference>
<evidence type="ECO:0000259" key="15">
    <source>
        <dbReference type="Pfam" id="PF07715"/>
    </source>
</evidence>
<dbReference type="GO" id="GO:0015344">
    <property type="term" value="F:siderophore uptake transmembrane transporter activity"/>
    <property type="evidence" value="ECO:0007669"/>
    <property type="project" value="TreeGrafter"/>
</dbReference>
<keyword evidence="6 11" id="KW-0798">TonB box</keyword>
<feature type="signal peptide" evidence="13">
    <location>
        <begin position="1"/>
        <end position="17"/>
    </location>
</feature>
<gene>
    <name evidence="16" type="ORF">HMPREF9429_00296</name>
</gene>
<name>E2ZA37_9FIRM</name>
<dbReference type="GO" id="GO:0044718">
    <property type="term" value="P:siderophore transmembrane transport"/>
    <property type="evidence" value="ECO:0007669"/>
    <property type="project" value="TreeGrafter"/>
</dbReference>
<dbReference type="InterPro" id="IPR037066">
    <property type="entry name" value="Plug_dom_sf"/>
</dbReference>
<dbReference type="PANTHER" id="PTHR30069">
    <property type="entry name" value="TONB-DEPENDENT OUTER MEMBRANE RECEPTOR"/>
    <property type="match status" value="1"/>
</dbReference>
<evidence type="ECO:0000256" key="8">
    <source>
        <dbReference type="ARBA" id="ARBA00023170"/>
    </source>
</evidence>
<dbReference type="STRING" id="706434.HMPREF9429_00296"/>
<keyword evidence="2 10" id="KW-0813">Transport</keyword>
<dbReference type="PROSITE" id="PS52016">
    <property type="entry name" value="TONB_DEPENDENT_REC_3"/>
    <property type="match status" value="1"/>
</dbReference>
<feature type="domain" description="TonB-dependent receptor plug" evidence="15">
    <location>
        <begin position="43"/>
        <end position="147"/>
    </location>
</feature>
<evidence type="ECO:0000256" key="3">
    <source>
        <dbReference type="ARBA" id="ARBA00022452"/>
    </source>
</evidence>
<dbReference type="InterPro" id="IPR036942">
    <property type="entry name" value="Beta-barrel_TonB_sf"/>
</dbReference>
<evidence type="ECO:0000256" key="1">
    <source>
        <dbReference type="ARBA" id="ARBA00004571"/>
    </source>
</evidence>
<evidence type="ECO:0000256" key="2">
    <source>
        <dbReference type="ARBA" id="ARBA00022448"/>
    </source>
</evidence>
<evidence type="ECO:0000256" key="10">
    <source>
        <dbReference type="PROSITE-ProRule" id="PRU01360"/>
    </source>
</evidence>
<keyword evidence="9 10" id="KW-0998">Cell outer membrane</keyword>
<evidence type="ECO:0000256" key="6">
    <source>
        <dbReference type="ARBA" id="ARBA00023077"/>
    </source>
</evidence>
<dbReference type="SUPFAM" id="SSF56935">
    <property type="entry name" value="Porins"/>
    <property type="match status" value="1"/>
</dbReference>
<organism evidence="16 17">
    <name type="scientific">Megasphaera micronuciformis F0359</name>
    <dbReference type="NCBI Taxonomy" id="706434"/>
    <lineage>
        <taxon>Bacteria</taxon>
        <taxon>Bacillati</taxon>
        <taxon>Bacillota</taxon>
        <taxon>Negativicutes</taxon>
        <taxon>Veillonellales</taxon>
        <taxon>Veillonellaceae</taxon>
        <taxon>Megasphaera</taxon>
    </lineage>
</organism>
<dbReference type="EMBL" id="AECS01000010">
    <property type="protein sequence ID" value="EFQ04799.1"/>
    <property type="molecule type" value="Genomic_DNA"/>
</dbReference>
<evidence type="ECO:0000313" key="17">
    <source>
        <dbReference type="Proteomes" id="UP000003195"/>
    </source>
</evidence>
<feature type="domain" description="TonB-dependent receptor-like beta-barrel" evidence="14">
    <location>
        <begin position="438"/>
        <end position="865"/>
    </location>
</feature>
<dbReference type="InterPro" id="IPR039426">
    <property type="entry name" value="TonB-dep_rcpt-like"/>
</dbReference>
<evidence type="ECO:0000256" key="11">
    <source>
        <dbReference type="RuleBase" id="RU003357"/>
    </source>
</evidence>
<proteinExistence type="inferred from homology"/>
<dbReference type="InterPro" id="IPR012910">
    <property type="entry name" value="Plug_dom"/>
</dbReference>
<comment type="caution">
    <text evidence="16">The sequence shown here is derived from an EMBL/GenBank/DDBJ whole genome shotgun (WGS) entry which is preliminary data.</text>
</comment>
<comment type="similarity">
    <text evidence="10 11">Belongs to the TonB-dependent receptor family.</text>
</comment>
<sequence>MMLSLAIAAWLAMPVYADGNGRVVTRDIIVQATRAEEEAKYESQQTSIITSKEIEKKQAKSVEDVIFQETGVSRTVDAMGRVGVSIRGAEPRHTLILVDGQRVMGDLAKYYGASDEVTRLGTENVDHIEVIQGAASAKYGADAIGGVINVVTKKAKKKPTIQINAEGRRVRGEGDIFPYQNVFFRADSGEMGKLRLGLYGSKRDIMPVYAARGRSSSAMQTKVTNFEKNSLRFYGTASDTGFTGTYKFDDKNSLDFRADRYNENLDRYMKHSDSMMEPQQHFKRNMDRDTYGFTWTGNNGGKTNWSVDANYSRTREDDVTVSSYYGKSSYEGKNQLEYVDDVDHRQLSISANASTQVNDKHLLSYGFGFSKEDGSGSRLKSAPHVTLKRIDPWDYDKSLFVISKESPLVSGQSGEVASNVHAYEILRDENGIPYWNNAAEWYNYDRNDPTSQKADFTYTDYKQYFPNGASLVSYDNLPAAVKAKADAFAAKILAENASKFAPYPPFYHNMLAIESYYNSQANIQGVTFNGKRFKEAFKDRNNMVYVGKASINKQYLVLQDMWQVDKDTIVTPSLRLDKSDLFGAHLTANLGLTKNVGGNVHRRFKANIGTGYTEPGMGELYYNWEMYSSSPVGSDTARLGWYFIGNPDLKPEKSLNFDIGYETENAKTNTRFNLFHNRIKDYMSIYFTGALMDFHPELTTESLWGASKFLYAPDMIYSFKNIGKAEITGLEFEVKQRFNKHWNAKLGYTWLHAINKTDPNMPRQLLDKPVHKIDVGINYENEKSGWSGSLWADYYINMLDSNSIANNGNYMESYIAPDSQHSVINYHFAERGKQTYQKKTYGIWNLMVQKKFRNDAMMYFGIDNIFAHRDDDRALQDRVYRFGVNLKFGQHYKADGEDRAGTDTGKADHAAGNSATAVETDGKKAVTSESVKLSNFIQAPFDTTREKGVDFIGDYRARWNAHDGSERPAARTTFDSRVGSAEKNLRDNDEHGFEQRIRVGVDARIDDKTNVKAVASASGMTGVDTSYDMSESKGFNHARLDTFDVTRHAAKWDYSLGRLNERMGVTGYWFGKEYDGARAVRTDGKSQLRLGFGSFKNSTGISDSPYTHVVRENYMRVPTIDEFIGLISNDVGISFNGEKQVANAPDTINFYQQLERAKASGASTEELLGIMRHMYDIAKATYGNYLDEAVLSEAKFEIRQPDGVTVTYTDDNGDEHTKTLTYAPSMYYSGAKKFYIPYNDGSPLQGRSFFDSWWDAHKSEIESNYVEEGFAALSFEDGIEAEDVTVDMDALKEQIYRNDFVSPSSTDSLFASQGMPYVINEYFSAVAKRIQETDGGSQLPREAFKNTIGEIIPAFTGVLVKDDVPALKRAAFIQYKHEITPTVGVSAWYLRSFGDSYKTDRATGTVNEKHEFSTLANVFGIGAAWQIGKDVSLSFDYGQNRTKFGRFLNGHTTYEHAYASPVFNITGYQAGGTPHFWTVRFDMGKADTKVPGSWNAFADYKYFEHGSFFGGNGTEGVPDRYMDGIRSFTFGAGYVPRKDLLIEAFYTFDAKGTGKRDTLYGPENFRLGNYTRIQATYKF</sequence>
<accession>E2ZA37</accession>
<keyword evidence="8 16" id="KW-0675">Receptor</keyword>